<dbReference type="InterPro" id="IPR051744">
    <property type="entry name" value="AP2_assoc_SerThr_kinase"/>
</dbReference>
<feature type="compositionally biased region" description="Basic and acidic residues" evidence="3">
    <location>
        <begin position="122"/>
        <end position="133"/>
    </location>
</feature>
<dbReference type="PANTHER" id="PTHR47907:SF3">
    <property type="entry name" value="AP2-ASSOCIATED PROTEIN KINASE 1"/>
    <property type="match status" value="1"/>
</dbReference>
<reference evidence="4 5" key="1">
    <citation type="journal article" date="2020" name="Nature">
        <title>Six reference-quality genomes reveal evolution of bat adaptations.</title>
        <authorList>
            <person name="Jebb D."/>
            <person name="Huang Z."/>
            <person name="Pippel M."/>
            <person name="Hughes G.M."/>
            <person name="Lavrichenko K."/>
            <person name="Devanna P."/>
            <person name="Winkler S."/>
            <person name="Jermiin L.S."/>
            <person name="Skirmuntt E.C."/>
            <person name="Katzourakis A."/>
            <person name="Burkitt-Gray L."/>
            <person name="Ray D.A."/>
            <person name="Sullivan K.A.M."/>
            <person name="Roscito J.G."/>
            <person name="Kirilenko B.M."/>
            <person name="Davalos L.M."/>
            <person name="Corthals A.P."/>
            <person name="Power M.L."/>
            <person name="Jones G."/>
            <person name="Ransome R.D."/>
            <person name="Dechmann D.K.N."/>
            <person name="Locatelli A.G."/>
            <person name="Puechmaille S.J."/>
            <person name="Fedrigo O."/>
            <person name="Jarvis E.D."/>
            <person name="Hiller M."/>
            <person name="Vernes S.C."/>
            <person name="Myers E.W."/>
            <person name="Teeling E.C."/>
        </authorList>
    </citation>
    <scope>NUCLEOTIDE SEQUENCE [LARGE SCALE GENOMIC DNA]</scope>
    <source>
        <strain evidence="4">MRouAeg1</strain>
        <tissue evidence="4">Muscle</tissue>
    </source>
</reference>
<evidence type="ECO:0000313" key="4">
    <source>
        <dbReference type="EMBL" id="KAF6445726.1"/>
    </source>
</evidence>
<dbReference type="PANTHER" id="PTHR47907">
    <property type="entry name" value="PROTEIN KINASE DOMAIN-CONTAINING PROTEIN"/>
    <property type="match status" value="1"/>
</dbReference>
<keyword evidence="4" id="KW-0808">Transferase</keyword>
<keyword evidence="4" id="KW-0418">Kinase</keyword>
<accession>A0A7J8FDI0</accession>
<sequence>MTDPFGSTSDAVIEKADVAVESLIPGLEPPAPQRLPSQTESVTSNRTDSLTGEDSLIDCSLLSNPTTDLLEEFAPIAVSAAAHKAAEDSNLISGFDVPEGSDKVAEDEFDPIPVLITKNPQGKKERMGKREELDISSLQNSSVPNLQGGKKTAFNEGN</sequence>
<keyword evidence="2" id="KW-0007">Acetylation</keyword>
<name>A0A7J8FDI0_ROUAE</name>
<evidence type="ECO:0000313" key="5">
    <source>
        <dbReference type="Proteomes" id="UP000593571"/>
    </source>
</evidence>
<dbReference type="GO" id="GO:0004674">
    <property type="term" value="F:protein serine/threonine kinase activity"/>
    <property type="evidence" value="ECO:0007669"/>
    <property type="project" value="TreeGrafter"/>
</dbReference>
<organism evidence="4 5">
    <name type="scientific">Rousettus aegyptiacus</name>
    <name type="common">Egyptian fruit bat</name>
    <name type="synonym">Pteropus aegyptiacus</name>
    <dbReference type="NCBI Taxonomy" id="9407"/>
    <lineage>
        <taxon>Eukaryota</taxon>
        <taxon>Metazoa</taxon>
        <taxon>Chordata</taxon>
        <taxon>Craniata</taxon>
        <taxon>Vertebrata</taxon>
        <taxon>Euteleostomi</taxon>
        <taxon>Mammalia</taxon>
        <taxon>Eutheria</taxon>
        <taxon>Laurasiatheria</taxon>
        <taxon>Chiroptera</taxon>
        <taxon>Yinpterochiroptera</taxon>
        <taxon>Pteropodoidea</taxon>
        <taxon>Pteropodidae</taxon>
        <taxon>Rousettinae</taxon>
        <taxon>Rousettus</taxon>
    </lineage>
</organism>
<feature type="region of interest" description="Disordered" evidence="3">
    <location>
        <begin position="23"/>
        <end position="55"/>
    </location>
</feature>
<dbReference type="AlphaFoldDB" id="A0A7J8FDI0"/>
<dbReference type="EMBL" id="JACASE010000007">
    <property type="protein sequence ID" value="KAF6445726.1"/>
    <property type="molecule type" value="Genomic_DNA"/>
</dbReference>
<evidence type="ECO:0000256" key="2">
    <source>
        <dbReference type="ARBA" id="ARBA00022990"/>
    </source>
</evidence>
<keyword evidence="5" id="KW-1185">Reference proteome</keyword>
<keyword evidence="1" id="KW-0597">Phosphoprotein</keyword>
<comment type="caution">
    <text evidence="4">The sequence shown here is derived from an EMBL/GenBank/DDBJ whole genome shotgun (WGS) entry which is preliminary data.</text>
</comment>
<proteinExistence type="predicted"/>
<feature type="region of interest" description="Disordered" evidence="3">
    <location>
        <begin position="102"/>
        <end position="158"/>
    </location>
</feature>
<evidence type="ECO:0000256" key="3">
    <source>
        <dbReference type="SAM" id="MobiDB-lite"/>
    </source>
</evidence>
<feature type="compositionally biased region" description="Polar residues" evidence="3">
    <location>
        <begin position="136"/>
        <end position="145"/>
    </location>
</feature>
<dbReference type="GO" id="GO:0098793">
    <property type="term" value="C:presynapse"/>
    <property type="evidence" value="ECO:0007669"/>
    <property type="project" value="TreeGrafter"/>
</dbReference>
<dbReference type="GO" id="GO:2000369">
    <property type="term" value="P:regulation of clathrin-dependent endocytosis"/>
    <property type="evidence" value="ECO:0007669"/>
    <property type="project" value="TreeGrafter"/>
</dbReference>
<evidence type="ECO:0000256" key="1">
    <source>
        <dbReference type="ARBA" id="ARBA00022553"/>
    </source>
</evidence>
<dbReference type="Proteomes" id="UP000593571">
    <property type="component" value="Unassembled WGS sequence"/>
</dbReference>
<feature type="compositionally biased region" description="Polar residues" evidence="3">
    <location>
        <begin position="35"/>
        <end position="52"/>
    </location>
</feature>
<gene>
    <name evidence="4" type="ORF">HJG63_000015</name>
</gene>
<protein>
    <submittedName>
        <fullName evidence="4">AP2 associated kinase 1</fullName>
    </submittedName>
</protein>
<dbReference type="GO" id="GO:0035612">
    <property type="term" value="F:AP-2 adaptor complex binding"/>
    <property type="evidence" value="ECO:0007669"/>
    <property type="project" value="TreeGrafter"/>
</dbReference>